<keyword evidence="4 9" id="KW-0418">Kinase</keyword>
<dbReference type="InterPro" id="IPR011611">
    <property type="entry name" value="PfkB_dom"/>
</dbReference>
<dbReference type="PRINTS" id="PR00990">
    <property type="entry name" value="RIBOKINASE"/>
</dbReference>
<comment type="subunit">
    <text evidence="9">Homodimer.</text>
</comment>
<dbReference type="GO" id="GO:0019303">
    <property type="term" value="P:D-ribose catabolic process"/>
    <property type="evidence" value="ECO:0007669"/>
    <property type="project" value="UniProtKB-UniRule"/>
</dbReference>
<dbReference type="Pfam" id="PF00294">
    <property type="entry name" value="PfkB"/>
    <property type="match status" value="1"/>
</dbReference>
<keyword evidence="3 9" id="KW-0547">Nucleotide-binding</keyword>
<comment type="catalytic activity">
    <reaction evidence="9">
        <text>D-ribose + ATP = D-ribose 5-phosphate + ADP + H(+)</text>
        <dbReference type="Rhea" id="RHEA:13697"/>
        <dbReference type="ChEBI" id="CHEBI:15378"/>
        <dbReference type="ChEBI" id="CHEBI:30616"/>
        <dbReference type="ChEBI" id="CHEBI:47013"/>
        <dbReference type="ChEBI" id="CHEBI:78346"/>
        <dbReference type="ChEBI" id="CHEBI:456216"/>
        <dbReference type="EC" id="2.7.1.15"/>
    </reaction>
</comment>
<feature type="binding site" evidence="9">
    <location>
        <position position="323"/>
    </location>
    <ligand>
        <name>K(+)</name>
        <dbReference type="ChEBI" id="CHEBI:29103"/>
    </ligand>
</feature>
<comment type="cofactor">
    <cofactor evidence="9">
        <name>Mg(2+)</name>
        <dbReference type="ChEBI" id="CHEBI:18420"/>
    </cofactor>
    <text evidence="9">Requires a divalent cation, most likely magnesium in vivo, as an electrophilic catalyst to aid phosphoryl group transfer. It is the chelate of the metal and the nucleotide that is the actual substrate.</text>
</comment>
<accession>A0A0L0S2N5</accession>
<dbReference type="UniPathway" id="UPA00916">
    <property type="reaction ID" value="UER00889"/>
</dbReference>
<evidence type="ECO:0000313" key="12">
    <source>
        <dbReference type="Proteomes" id="UP000054350"/>
    </source>
</evidence>
<keyword evidence="7 9" id="KW-0630">Potassium</keyword>
<gene>
    <name evidence="11" type="ORF">AMAG_02413</name>
</gene>
<protein>
    <recommendedName>
        <fullName evidence="9">Ribokinase</fullName>
        <shortName evidence="9">RK</shortName>
        <ecNumber evidence="9">2.7.1.15</ecNumber>
    </recommendedName>
</protein>
<comment type="function">
    <text evidence="9">Catalyzes the phosphorylation of ribose at O-5 in a reaction requiring ATP and magnesium. The resulting D-ribose-5-phosphate can then be used either for sythesis of nucleotides, histidine, and tryptophan, or as a component of the pentose phosphate pathway.</text>
</comment>
<dbReference type="GO" id="GO:0005634">
    <property type="term" value="C:nucleus"/>
    <property type="evidence" value="ECO:0007669"/>
    <property type="project" value="UniProtKB-SubCell"/>
</dbReference>
<keyword evidence="5 9" id="KW-0067">ATP-binding</keyword>
<comment type="subcellular location">
    <subcellularLocation>
        <location evidence="9">Cytoplasm</location>
    </subcellularLocation>
    <subcellularLocation>
        <location evidence="9">Nucleus</location>
    </subcellularLocation>
</comment>
<evidence type="ECO:0000256" key="7">
    <source>
        <dbReference type="ARBA" id="ARBA00022958"/>
    </source>
</evidence>
<keyword evidence="9" id="KW-0539">Nucleus</keyword>
<feature type="binding site" evidence="9">
    <location>
        <begin position="40"/>
        <end position="44"/>
    </location>
    <ligand>
        <name>substrate</name>
    </ligand>
</feature>
<dbReference type="InterPro" id="IPR029056">
    <property type="entry name" value="Ribokinase-like"/>
</dbReference>
<dbReference type="SUPFAM" id="SSF53613">
    <property type="entry name" value="Ribokinase-like"/>
    <property type="match status" value="1"/>
</dbReference>
<feature type="binding site" evidence="9">
    <location>
        <begin position="262"/>
        <end position="263"/>
    </location>
    <ligand>
        <name>ATP</name>
        <dbReference type="ChEBI" id="CHEBI:30616"/>
    </ligand>
</feature>
<dbReference type="VEuPathDB" id="FungiDB:AMAG_02413"/>
<keyword evidence="2 9" id="KW-0479">Metal-binding</keyword>
<dbReference type="GO" id="GO:0005737">
    <property type="term" value="C:cytoplasm"/>
    <property type="evidence" value="ECO:0007669"/>
    <property type="project" value="UniProtKB-SubCell"/>
</dbReference>
<dbReference type="EMBL" id="GG745330">
    <property type="protein sequence ID" value="KNE56624.1"/>
    <property type="molecule type" value="Genomic_DNA"/>
</dbReference>
<evidence type="ECO:0000256" key="5">
    <source>
        <dbReference type="ARBA" id="ARBA00022840"/>
    </source>
</evidence>
<dbReference type="PANTHER" id="PTHR10584:SF166">
    <property type="entry name" value="RIBOKINASE"/>
    <property type="match status" value="1"/>
</dbReference>
<feature type="binding site" evidence="9">
    <location>
        <begin position="227"/>
        <end position="232"/>
    </location>
    <ligand>
        <name>ATP</name>
        <dbReference type="ChEBI" id="CHEBI:30616"/>
    </ligand>
</feature>
<feature type="binding site" evidence="9">
    <location>
        <position position="140"/>
    </location>
    <ligand>
        <name>substrate</name>
    </ligand>
</feature>
<sequence length="340" mass="35317">MASRVFVLGSVNIDDVYRVEDIVRPGQTIASTSKHLFPGGKGANQSVAAAQAHPGLIYHVGAIGTDGQWVADLMAQRNVNVEFLTVLPDISTGRAIIQLSAAGENAIVLHAGANATLSPIALATVFSRMTPTDYVLLQNEVSHGPELLLRARASGANVAFNPAPCSTTLREQFDLHAVDVLVVNEGEAVELAHGLPTATANTTTDEAVERLAAVMTAFPQIAIGIVTLGPRGAAVVTRSTSGLHVDHVASLAIKPVDTTGAGDTCVGFLVGGLARRGVRVRSAMETDVVSYVAPPMAETVRREVLDCVRAATAAAAMACEGHGAMASIPTYDAVIVRMQS</sequence>
<dbReference type="Proteomes" id="UP000054350">
    <property type="component" value="Unassembled WGS sequence"/>
</dbReference>
<dbReference type="EC" id="2.7.1.15" evidence="9"/>
<dbReference type="GO" id="GO:0046872">
    <property type="term" value="F:metal ion binding"/>
    <property type="evidence" value="ECO:0007669"/>
    <property type="project" value="UniProtKB-KW"/>
</dbReference>
<dbReference type="OrthoDB" id="415590at2759"/>
<keyword evidence="9" id="KW-0963">Cytoplasm</keyword>
<dbReference type="eggNOG" id="KOG2855">
    <property type="taxonomic scope" value="Eukaryota"/>
</dbReference>
<comment type="caution">
    <text evidence="9">Lacks conserved residue(s) required for the propagation of feature annotation.</text>
</comment>
<keyword evidence="12" id="KW-1185">Reference proteome</keyword>
<feature type="binding site" evidence="9">
    <location>
        <position position="263"/>
    </location>
    <ligand>
        <name>substrate</name>
    </ligand>
</feature>
<evidence type="ECO:0000256" key="9">
    <source>
        <dbReference type="HAMAP-Rule" id="MF_03215"/>
    </source>
</evidence>
<dbReference type="GO" id="GO:0005524">
    <property type="term" value="F:ATP binding"/>
    <property type="evidence" value="ECO:0007669"/>
    <property type="project" value="UniProtKB-UniRule"/>
</dbReference>
<feature type="binding site" evidence="9">
    <location>
        <begin position="12"/>
        <end position="14"/>
    </location>
    <ligand>
        <name>substrate</name>
    </ligand>
</feature>
<feature type="active site" description="Proton acceptor" evidence="9">
    <location>
        <position position="263"/>
    </location>
</feature>
<keyword evidence="6 9" id="KW-0460">Magnesium</keyword>
<evidence type="ECO:0000256" key="1">
    <source>
        <dbReference type="ARBA" id="ARBA00022679"/>
    </source>
</evidence>
<dbReference type="HAMAP" id="MF_01987">
    <property type="entry name" value="Ribokinase"/>
    <property type="match status" value="1"/>
</dbReference>
<comment type="pathway">
    <text evidence="9">Carbohydrate metabolism; D-ribose degradation; D-ribose 5-phosphate from beta-D-ribopyranose: step 2/2.</text>
</comment>
<feature type="binding site" evidence="9">
    <location>
        <position position="184"/>
    </location>
    <ligand>
        <name>ATP</name>
        <dbReference type="ChEBI" id="CHEBI:30616"/>
    </ligand>
</feature>
<feature type="binding site" evidence="9">
    <location>
        <position position="259"/>
    </location>
    <ligand>
        <name>K(+)</name>
        <dbReference type="ChEBI" id="CHEBI:29103"/>
    </ligand>
</feature>
<reference evidence="11 12" key="1">
    <citation type="submission" date="2009-11" db="EMBL/GenBank/DDBJ databases">
        <title>Annotation of Allomyces macrogynus ATCC 38327.</title>
        <authorList>
            <consortium name="The Broad Institute Genome Sequencing Platform"/>
            <person name="Russ C."/>
            <person name="Cuomo C."/>
            <person name="Burger G."/>
            <person name="Gray M.W."/>
            <person name="Holland P.W.H."/>
            <person name="King N."/>
            <person name="Lang F.B.F."/>
            <person name="Roger A.J."/>
            <person name="Ruiz-Trillo I."/>
            <person name="Young S.K."/>
            <person name="Zeng Q."/>
            <person name="Gargeya S."/>
            <person name="Fitzgerald M."/>
            <person name="Haas B."/>
            <person name="Abouelleil A."/>
            <person name="Alvarado L."/>
            <person name="Arachchi H.M."/>
            <person name="Berlin A."/>
            <person name="Chapman S.B."/>
            <person name="Gearin G."/>
            <person name="Goldberg J."/>
            <person name="Griggs A."/>
            <person name="Gujja S."/>
            <person name="Hansen M."/>
            <person name="Heiman D."/>
            <person name="Howarth C."/>
            <person name="Larimer J."/>
            <person name="Lui A."/>
            <person name="MacDonald P.J.P."/>
            <person name="McCowen C."/>
            <person name="Montmayeur A."/>
            <person name="Murphy C."/>
            <person name="Neiman D."/>
            <person name="Pearson M."/>
            <person name="Priest M."/>
            <person name="Roberts A."/>
            <person name="Saif S."/>
            <person name="Shea T."/>
            <person name="Sisk P."/>
            <person name="Stolte C."/>
            <person name="Sykes S."/>
            <person name="Wortman J."/>
            <person name="Nusbaum C."/>
            <person name="Birren B."/>
        </authorList>
    </citation>
    <scope>NUCLEOTIDE SEQUENCE [LARGE SCALE GENOMIC DNA]</scope>
    <source>
        <strain evidence="11 12">ATCC 38327</strain>
    </source>
</reference>
<keyword evidence="1 9" id="KW-0808">Transferase</keyword>
<dbReference type="Gene3D" id="3.40.1190.20">
    <property type="match status" value="1"/>
</dbReference>
<evidence type="ECO:0000256" key="4">
    <source>
        <dbReference type="ARBA" id="ARBA00022777"/>
    </source>
</evidence>
<dbReference type="GO" id="GO:0004747">
    <property type="term" value="F:ribokinase activity"/>
    <property type="evidence" value="ECO:0007669"/>
    <property type="project" value="UniProtKB-UniRule"/>
</dbReference>
<evidence type="ECO:0000259" key="10">
    <source>
        <dbReference type="Pfam" id="PF00294"/>
    </source>
</evidence>
<name>A0A0L0S2N5_ALLM3</name>
<evidence type="ECO:0000313" key="11">
    <source>
        <dbReference type="EMBL" id="KNE56624.1"/>
    </source>
</evidence>
<evidence type="ECO:0000256" key="6">
    <source>
        <dbReference type="ARBA" id="ARBA00022842"/>
    </source>
</evidence>
<organism evidence="11 12">
    <name type="scientific">Allomyces macrogynus (strain ATCC 38327)</name>
    <name type="common">Allomyces javanicus var. macrogynus</name>
    <dbReference type="NCBI Taxonomy" id="578462"/>
    <lineage>
        <taxon>Eukaryota</taxon>
        <taxon>Fungi</taxon>
        <taxon>Fungi incertae sedis</taxon>
        <taxon>Blastocladiomycota</taxon>
        <taxon>Blastocladiomycetes</taxon>
        <taxon>Blastocladiales</taxon>
        <taxon>Blastocladiaceae</taxon>
        <taxon>Allomyces</taxon>
    </lineage>
</organism>
<dbReference type="STRING" id="578462.A0A0L0S2N5"/>
<feature type="binding site" evidence="9">
    <location>
        <position position="318"/>
    </location>
    <ligand>
        <name>K(+)</name>
        <dbReference type="ChEBI" id="CHEBI:29103"/>
    </ligand>
</feature>
<dbReference type="OMA" id="DIVLIQQ"/>
<keyword evidence="8 9" id="KW-0119">Carbohydrate metabolism</keyword>
<evidence type="ECO:0000256" key="2">
    <source>
        <dbReference type="ARBA" id="ARBA00022723"/>
    </source>
</evidence>
<feature type="binding site" evidence="9">
    <location>
        <position position="257"/>
    </location>
    <ligand>
        <name>K(+)</name>
        <dbReference type="ChEBI" id="CHEBI:29103"/>
    </ligand>
</feature>
<evidence type="ECO:0000256" key="3">
    <source>
        <dbReference type="ARBA" id="ARBA00022741"/>
    </source>
</evidence>
<comment type="similarity">
    <text evidence="9">Belongs to the carbohydrate kinase PfkB family. Ribokinase subfamily.</text>
</comment>
<proteinExistence type="inferred from homology"/>
<reference evidence="12" key="2">
    <citation type="submission" date="2009-11" db="EMBL/GenBank/DDBJ databases">
        <title>The Genome Sequence of Allomyces macrogynus strain ATCC 38327.</title>
        <authorList>
            <consortium name="The Broad Institute Genome Sequencing Platform"/>
            <person name="Russ C."/>
            <person name="Cuomo C."/>
            <person name="Shea T."/>
            <person name="Young S.K."/>
            <person name="Zeng Q."/>
            <person name="Koehrsen M."/>
            <person name="Haas B."/>
            <person name="Borodovsky M."/>
            <person name="Guigo R."/>
            <person name="Alvarado L."/>
            <person name="Berlin A."/>
            <person name="Borenstein D."/>
            <person name="Chen Z."/>
            <person name="Engels R."/>
            <person name="Freedman E."/>
            <person name="Gellesch M."/>
            <person name="Goldberg J."/>
            <person name="Griggs A."/>
            <person name="Gujja S."/>
            <person name="Heiman D."/>
            <person name="Hepburn T."/>
            <person name="Howarth C."/>
            <person name="Jen D."/>
            <person name="Larson L."/>
            <person name="Lewis B."/>
            <person name="Mehta T."/>
            <person name="Park D."/>
            <person name="Pearson M."/>
            <person name="Roberts A."/>
            <person name="Saif S."/>
            <person name="Shenoy N."/>
            <person name="Sisk P."/>
            <person name="Stolte C."/>
            <person name="Sykes S."/>
            <person name="Walk T."/>
            <person name="White J."/>
            <person name="Yandava C."/>
            <person name="Burger G."/>
            <person name="Gray M.W."/>
            <person name="Holland P.W.H."/>
            <person name="King N."/>
            <person name="Lang F.B.F."/>
            <person name="Roger A.J."/>
            <person name="Ruiz-Trillo I."/>
            <person name="Lander E."/>
            <person name="Nusbaum C."/>
        </authorList>
    </citation>
    <scope>NUCLEOTIDE SEQUENCE [LARGE SCALE GENOMIC DNA]</scope>
    <source>
        <strain evidence="12">ATCC 38327</strain>
    </source>
</reference>
<dbReference type="InterPro" id="IPR011877">
    <property type="entry name" value="Ribokinase"/>
</dbReference>
<evidence type="ECO:0000256" key="8">
    <source>
        <dbReference type="ARBA" id="ARBA00023277"/>
    </source>
</evidence>
<dbReference type="AlphaFoldDB" id="A0A0L0S2N5"/>
<feature type="binding site" evidence="9">
    <location>
        <position position="327"/>
    </location>
    <ligand>
        <name>K(+)</name>
        <dbReference type="ChEBI" id="CHEBI:29103"/>
    </ligand>
</feature>
<feature type="domain" description="Carbohydrate kinase PfkB" evidence="10">
    <location>
        <begin position="4"/>
        <end position="330"/>
    </location>
</feature>
<feature type="binding site" evidence="9">
    <location>
        <position position="321"/>
    </location>
    <ligand>
        <name>K(+)</name>
        <dbReference type="ChEBI" id="CHEBI:29103"/>
    </ligand>
</feature>
<dbReference type="PANTHER" id="PTHR10584">
    <property type="entry name" value="SUGAR KINASE"/>
    <property type="match status" value="1"/>
</dbReference>
<comment type="activity regulation">
    <text evidence="9">Activated by a monovalent cation that binds near, but not in, the active site. The most likely occupant of the site in vivo is potassium. Ion binding induces a conformational change that may alter substrate affinity.</text>
</comment>
<dbReference type="InterPro" id="IPR002139">
    <property type="entry name" value="Ribo/fructo_kinase"/>
</dbReference>